<evidence type="ECO:0000256" key="6">
    <source>
        <dbReference type="ARBA" id="ARBA00023136"/>
    </source>
</evidence>
<evidence type="ECO:0000256" key="2">
    <source>
        <dbReference type="ARBA" id="ARBA00010388"/>
    </source>
</evidence>
<dbReference type="PANTHER" id="PTHR34583:SF2">
    <property type="entry name" value="ANTIPORTER SUBUNIT MNHC2-RELATED"/>
    <property type="match status" value="1"/>
</dbReference>
<organism evidence="8 9">
    <name type="scientific">Olivibacter oleidegradans</name>
    <dbReference type="NCBI Taxonomy" id="760123"/>
    <lineage>
        <taxon>Bacteria</taxon>
        <taxon>Pseudomonadati</taxon>
        <taxon>Bacteroidota</taxon>
        <taxon>Sphingobacteriia</taxon>
        <taxon>Sphingobacteriales</taxon>
        <taxon>Sphingobacteriaceae</taxon>
        <taxon>Olivibacter</taxon>
    </lineage>
</organism>
<evidence type="ECO:0000313" key="8">
    <source>
        <dbReference type="EMBL" id="MFC0318836.1"/>
    </source>
</evidence>
<dbReference type="EC" id="1.6.5.9" evidence="8"/>
<evidence type="ECO:0000313" key="9">
    <source>
        <dbReference type="Proteomes" id="UP001589774"/>
    </source>
</evidence>
<keyword evidence="4 7" id="KW-0812">Transmembrane</keyword>
<feature type="transmembrane region" description="Helical" evidence="7">
    <location>
        <begin position="6"/>
        <end position="21"/>
    </location>
</feature>
<evidence type="ECO:0000256" key="5">
    <source>
        <dbReference type="ARBA" id="ARBA00022989"/>
    </source>
</evidence>
<sequence>MIIGISVLTGFLFAAGVYLLLHKSFMKLIAGVILFGNACNLFLLITGGLVDSHPAFVSGNDGAVPLDNMADPVPQAFILTAIVISLGVQAFVIVLLKRIYQTSHTNNLDALTDTDDV</sequence>
<comment type="similarity">
    <text evidence="2">Belongs to the CPA3 antiporters (TC 2.A.63) subunit C family.</text>
</comment>
<evidence type="ECO:0000256" key="1">
    <source>
        <dbReference type="ARBA" id="ARBA00004651"/>
    </source>
</evidence>
<dbReference type="Pfam" id="PF00420">
    <property type="entry name" value="Oxidored_q2"/>
    <property type="match status" value="1"/>
</dbReference>
<accession>A0ABV6HJF9</accession>
<evidence type="ECO:0000256" key="7">
    <source>
        <dbReference type="SAM" id="Phobius"/>
    </source>
</evidence>
<dbReference type="InterPro" id="IPR050601">
    <property type="entry name" value="CPA3_antiporter_subunitC"/>
</dbReference>
<reference evidence="8 9" key="1">
    <citation type="submission" date="2024-09" db="EMBL/GenBank/DDBJ databases">
        <authorList>
            <person name="Sun Q."/>
            <person name="Mori K."/>
        </authorList>
    </citation>
    <scope>NUCLEOTIDE SEQUENCE [LARGE SCALE GENOMIC DNA]</scope>
    <source>
        <strain evidence="8 9">CCM 7765</strain>
    </source>
</reference>
<dbReference type="Gene3D" id="1.10.287.3510">
    <property type="match status" value="1"/>
</dbReference>
<protein>
    <submittedName>
        <fullName evidence="8">NADH-quinone oxidoreductase subunit K</fullName>
        <ecNumber evidence="8">1.6.5.9</ecNumber>
    </submittedName>
</protein>
<keyword evidence="6 7" id="KW-0472">Membrane</keyword>
<dbReference type="InterPro" id="IPR039428">
    <property type="entry name" value="NUOK/Mnh_C1-like"/>
</dbReference>
<proteinExistence type="inferred from homology"/>
<name>A0ABV6HJF9_9SPHI</name>
<dbReference type="PANTHER" id="PTHR34583">
    <property type="entry name" value="ANTIPORTER SUBUNIT MNHC2-RELATED"/>
    <property type="match status" value="1"/>
</dbReference>
<keyword evidence="9" id="KW-1185">Reference proteome</keyword>
<keyword evidence="8" id="KW-0560">Oxidoreductase</keyword>
<evidence type="ECO:0000256" key="4">
    <source>
        <dbReference type="ARBA" id="ARBA00022692"/>
    </source>
</evidence>
<keyword evidence="5 7" id="KW-1133">Transmembrane helix</keyword>
<comment type="subcellular location">
    <subcellularLocation>
        <location evidence="1">Cell membrane</location>
        <topology evidence="1">Multi-pass membrane protein</topology>
    </subcellularLocation>
</comment>
<evidence type="ECO:0000256" key="3">
    <source>
        <dbReference type="ARBA" id="ARBA00022475"/>
    </source>
</evidence>
<comment type="caution">
    <text evidence="8">The sequence shown here is derived from an EMBL/GenBank/DDBJ whole genome shotgun (WGS) entry which is preliminary data.</text>
</comment>
<dbReference type="EMBL" id="JBHLWO010000002">
    <property type="protein sequence ID" value="MFC0318836.1"/>
    <property type="molecule type" value="Genomic_DNA"/>
</dbReference>
<feature type="transmembrane region" description="Helical" evidence="7">
    <location>
        <begin position="76"/>
        <end position="96"/>
    </location>
</feature>
<gene>
    <name evidence="8" type="ORF">ACFFI0_10975</name>
</gene>
<dbReference type="RefSeq" id="WP_013666276.1">
    <property type="nucleotide sequence ID" value="NZ_JBHLWO010000002.1"/>
</dbReference>
<dbReference type="Proteomes" id="UP001589774">
    <property type="component" value="Unassembled WGS sequence"/>
</dbReference>
<dbReference type="GO" id="GO:0050136">
    <property type="term" value="F:NADH dehydrogenase (quinone) (non-electrogenic) activity"/>
    <property type="evidence" value="ECO:0007669"/>
    <property type="project" value="UniProtKB-EC"/>
</dbReference>
<feature type="transmembrane region" description="Helical" evidence="7">
    <location>
        <begin position="28"/>
        <end position="50"/>
    </location>
</feature>
<keyword evidence="3" id="KW-1003">Cell membrane</keyword>